<dbReference type="GO" id="GO:0008270">
    <property type="term" value="F:zinc ion binding"/>
    <property type="evidence" value="ECO:0007669"/>
    <property type="project" value="UniProtKB-KW"/>
</dbReference>
<dbReference type="STRING" id="448386.A0A2V3IND1"/>
<evidence type="ECO:0000256" key="2">
    <source>
        <dbReference type="ARBA" id="ARBA00004906"/>
    </source>
</evidence>
<dbReference type="InterPro" id="IPR013083">
    <property type="entry name" value="Znf_RING/FYVE/PHD"/>
</dbReference>
<keyword evidence="13" id="KW-1185">Reference proteome</keyword>
<comment type="caution">
    <text evidence="12">The sequence shown here is derived from an EMBL/GenBank/DDBJ whole genome shotgun (WGS) entry which is preliminary data.</text>
</comment>
<dbReference type="SMART" id="SM00184">
    <property type="entry name" value="RING"/>
    <property type="match status" value="1"/>
</dbReference>
<feature type="region of interest" description="Disordered" evidence="10">
    <location>
        <begin position="1"/>
        <end position="45"/>
    </location>
</feature>
<dbReference type="EC" id="2.3.2.27" evidence="3"/>
<dbReference type="InterPro" id="IPR024766">
    <property type="entry name" value="Znf_RING_H2"/>
</dbReference>
<proteinExistence type="predicted"/>
<dbReference type="Pfam" id="PF12678">
    <property type="entry name" value="zf-rbx1"/>
    <property type="match status" value="1"/>
</dbReference>
<accession>A0A2V3IND1</accession>
<evidence type="ECO:0000256" key="4">
    <source>
        <dbReference type="ARBA" id="ARBA00022679"/>
    </source>
</evidence>
<gene>
    <name evidence="12" type="ORF">BWQ96_06700</name>
</gene>
<evidence type="ECO:0000256" key="10">
    <source>
        <dbReference type="SAM" id="MobiDB-lite"/>
    </source>
</evidence>
<keyword evidence="7" id="KW-0833">Ubl conjugation pathway</keyword>
<comment type="pathway">
    <text evidence="2">Protein modification; protein ubiquitination.</text>
</comment>
<dbReference type="SUPFAM" id="SSF57850">
    <property type="entry name" value="RING/U-box"/>
    <property type="match status" value="1"/>
</dbReference>
<dbReference type="InterPro" id="IPR001841">
    <property type="entry name" value="Znf_RING"/>
</dbReference>
<dbReference type="Proteomes" id="UP000247409">
    <property type="component" value="Unassembled WGS sequence"/>
</dbReference>
<name>A0A2V3IND1_9FLOR</name>
<dbReference type="OrthoDB" id="8062037at2759"/>
<protein>
    <recommendedName>
        <fullName evidence="3">RING-type E3 ubiquitin transferase</fullName>
        <ecNumber evidence="3">2.3.2.27</ecNumber>
    </recommendedName>
</protein>
<evidence type="ECO:0000313" key="12">
    <source>
        <dbReference type="EMBL" id="PXF43588.1"/>
    </source>
</evidence>
<evidence type="ECO:0000256" key="1">
    <source>
        <dbReference type="ARBA" id="ARBA00000900"/>
    </source>
</evidence>
<organism evidence="12 13">
    <name type="scientific">Gracilariopsis chorda</name>
    <dbReference type="NCBI Taxonomy" id="448386"/>
    <lineage>
        <taxon>Eukaryota</taxon>
        <taxon>Rhodophyta</taxon>
        <taxon>Florideophyceae</taxon>
        <taxon>Rhodymeniophycidae</taxon>
        <taxon>Gracilariales</taxon>
        <taxon>Gracilariaceae</taxon>
        <taxon>Gracilariopsis</taxon>
    </lineage>
</organism>
<keyword evidence="6 9" id="KW-0863">Zinc-finger</keyword>
<dbReference type="AlphaFoldDB" id="A0A2V3IND1"/>
<comment type="catalytic activity">
    <reaction evidence="1">
        <text>S-ubiquitinyl-[E2 ubiquitin-conjugating enzyme]-L-cysteine + [acceptor protein]-L-lysine = [E2 ubiquitin-conjugating enzyme]-L-cysteine + N(6)-ubiquitinyl-[acceptor protein]-L-lysine.</text>
        <dbReference type="EC" id="2.3.2.27"/>
    </reaction>
</comment>
<evidence type="ECO:0000256" key="5">
    <source>
        <dbReference type="ARBA" id="ARBA00022723"/>
    </source>
</evidence>
<dbReference type="Gene3D" id="3.30.40.10">
    <property type="entry name" value="Zinc/RING finger domain, C3HC4 (zinc finger)"/>
    <property type="match status" value="1"/>
</dbReference>
<reference evidence="12 13" key="1">
    <citation type="journal article" date="2018" name="Mol. Biol. Evol.">
        <title>Analysis of the draft genome of the red seaweed Gracilariopsis chorda provides insights into genome size evolution in Rhodophyta.</title>
        <authorList>
            <person name="Lee J."/>
            <person name="Yang E.C."/>
            <person name="Graf L."/>
            <person name="Yang J.H."/>
            <person name="Qiu H."/>
            <person name="Zel Zion U."/>
            <person name="Chan C.X."/>
            <person name="Stephens T.G."/>
            <person name="Weber A.P.M."/>
            <person name="Boo G.H."/>
            <person name="Boo S.M."/>
            <person name="Kim K.M."/>
            <person name="Shin Y."/>
            <person name="Jung M."/>
            <person name="Lee S.J."/>
            <person name="Yim H.S."/>
            <person name="Lee J.H."/>
            <person name="Bhattacharya D."/>
            <person name="Yoon H.S."/>
        </authorList>
    </citation>
    <scope>NUCLEOTIDE SEQUENCE [LARGE SCALE GENOMIC DNA]</scope>
    <source>
        <strain evidence="12 13">SKKU-2015</strain>
        <tissue evidence="12">Whole body</tissue>
    </source>
</reference>
<dbReference type="EMBL" id="NBIV01000119">
    <property type="protein sequence ID" value="PXF43588.1"/>
    <property type="molecule type" value="Genomic_DNA"/>
</dbReference>
<evidence type="ECO:0000259" key="11">
    <source>
        <dbReference type="PROSITE" id="PS50089"/>
    </source>
</evidence>
<evidence type="ECO:0000256" key="8">
    <source>
        <dbReference type="ARBA" id="ARBA00022833"/>
    </source>
</evidence>
<dbReference type="PANTHER" id="PTHR46463">
    <property type="entry name" value="ZINC FINGER, RING/FYVE/PHD-TYPE"/>
    <property type="match status" value="1"/>
</dbReference>
<dbReference type="GO" id="GO:0061630">
    <property type="term" value="F:ubiquitin protein ligase activity"/>
    <property type="evidence" value="ECO:0007669"/>
    <property type="project" value="UniProtKB-EC"/>
</dbReference>
<evidence type="ECO:0000256" key="6">
    <source>
        <dbReference type="ARBA" id="ARBA00022771"/>
    </source>
</evidence>
<evidence type="ECO:0000256" key="3">
    <source>
        <dbReference type="ARBA" id="ARBA00012483"/>
    </source>
</evidence>
<sequence length="151" mass="16681">MGVSWSSVSDCLGDISGSSNTRYNRVPPSRRVEQSSTTSRTDRTALRQRYLSDEKQLAISVASPGAAIAPPPPPLIPDSNAVYNLLEDEDEDVCPTCLETYEKDNPKIVSRCGHAFHLQCIVAWETRSGTRFCPICAKVMEYVEAQDKIQS</sequence>
<evidence type="ECO:0000256" key="7">
    <source>
        <dbReference type="ARBA" id="ARBA00022786"/>
    </source>
</evidence>
<feature type="domain" description="RING-type" evidence="11">
    <location>
        <begin position="94"/>
        <end position="136"/>
    </location>
</feature>
<dbReference type="PROSITE" id="PS50089">
    <property type="entry name" value="ZF_RING_2"/>
    <property type="match status" value="1"/>
</dbReference>
<evidence type="ECO:0000256" key="9">
    <source>
        <dbReference type="PROSITE-ProRule" id="PRU00175"/>
    </source>
</evidence>
<dbReference type="PANTHER" id="PTHR46463:SF10">
    <property type="entry name" value="OS01G0926200 PROTEIN"/>
    <property type="match status" value="1"/>
</dbReference>
<keyword evidence="5" id="KW-0479">Metal-binding</keyword>
<evidence type="ECO:0000313" key="13">
    <source>
        <dbReference type="Proteomes" id="UP000247409"/>
    </source>
</evidence>
<keyword evidence="4" id="KW-0808">Transferase</keyword>
<keyword evidence="8" id="KW-0862">Zinc</keyword>